<proteinExistence type="predicted"/>
<protein>
    <submittedName>
        <fullName evidence="1">Uncharacterized protein</fullName>
    </submittedName>
</protein>
<comment type="caution">
    <text evidence="1">The sequence shown here is derived from an EMBL/GenBank/DDBJ whole genome shotgun (WGS) entry which is preliminary data.</text>
</comment>
<organism evidence="1 2">
    <name type="scientific">Camellia lanceoleosa</name>
    <dbReference type="NCBI Taxonomy" id="1840588"/>
    <lineage>
        <taxon>Eukaryota</taxon>
        <taxon>Viridiplantae</taxon>
        <taxon>Streptophyta</taxon>
        <taxon>Embryophyta</taxon>
        <taxon>Tracheophyta</taxon>
        <taxon>Spermatophyta</taxon>
        <taxon>Magnoliopsida</taxon>
        <taxon>eudicotyledons</taxon>
        <taxon>Gunneridae</taxon>
        <taxon>Pentapetalae</taxon>
        <taxon>asterids</taxon>
        <taxon>Ericales</taxon>
        <taxon>Theaceae</taxon>
        <taxon>Camellia</taxon>
    </lineage>
</organism>
<dbReference type="EMBL" id="CM045771">
    <property type="protein sequence ID" value="KAI7988233.1"/>
    <property type="molecule type" value="Genomic_DNA"/>
</dbReference>
<evidence type="ECO:0000313" key="1">
    <source>
        <dbReference type="EMBL" id="KAI7988233.1"/>
    </source>
</evidence>
<gene>
    <name evidence="1" type="ORF">LOK49_LG13G01149</name>
</gene>
<accession>A0ACC0FI39</accession>
<reference evidence="1 2" key="1">
    <citation type="journal article" date="2022" name="Plant J.">
        <title>Chromosome-level genome of Camellia lanceoleosa provides a valuable resource for understanding genome evolution and self-incompatibility.</title>
        <authorList>
            <person name="Gong W."/>
            <person name="Xiao S."/>
            <person name="Wang L."/>
            <person name="Liao Z."/>
            <person name="Chang Y."/>
            <person name="Mo W."/>
            <person name="Hu G."/>
            <person name="Li W."/>
            <person name="Zhao G."/>
            <person name="Zhu H."/>
            <person name="Hu X."/>
            <person name="Ji K."/>
            <person name="Xiang X."/>
            <person name="Song Q."/>
            <person name="Yuan D."/>
            <person name="Jin S."/>
            <person name="Zhang L."/>
        </authorList>
    </citation>
    <scope>NUCLEOTIDE SEQUENCE [LARGE SCALE GENOMIC DNA]</scope>
    <source>
        <strain evidence="1">SQ_2022a</strain>
    </source>
</reference>
<name>A0ACC0FI39_9ERIC</name>
<sequence>MDAAGEGFLSSLIRKERLNLAVSDLKFTAIQLNSIQFKVPTRLPGFSPTMVLDFGAGTGSAANLICPIWLLG</sequence>
<evidence type="ECO:0000313" key="2">
    <source>
        <dbReference type="Proteomes" id="UP001060215"/>
    </source>
</evidence>
<keyword evidence="2" id="KW-1185">Reference proteome</keyword>
<dbReference type="Proteomes" id="UP001060215">
    <property type="component" value="Chromosome 14"/>
</dbReference>